<keyword evidence="2 6" id="KW-0813">Transport</keyword>
<dbReference type="InterPro" id="IPR022357">
    <property type="entry name" value="MIP_CS"/>
</dbReference>
<feature type="transmembrane region" description="Helical" evidence="8">
    <location>
        <begin position="129"/>
        <end position="146"/>
    </location>
</feature>
<keyword evidence="4 8" id="KW-1133">Transmembrane helix</keyword>
<dbReference type="Pfam" id="PF00230">
    <property type="entry name" value="MIP"/>
    <property type="match status" value="1"/>
</dbReference>
<dbReference type="AlphaFoldDB" id="A0A1E7NFR0"/>
<protein>
    <recommendedName>
        <fullName evidence="11">Aquaporin</fullName>
    </recommendedName>
</protein>
<dbReference type="GO" id="GO:0015267">
    <property type="term" value="F:channel activity"/>
    <property type="evidence" value="ECO:0007669"/>
    <property type="project" value="InterPro"/>
</dbReference>
<evidence type="ECO:0000313" key="9">
    <source>
        <dbReference type="EMBL" id="OEV39536.1"/>
    </source>
</evidence>
<dbReference type="InterPro" id="IPR000425">
    <property type="entry name" value="MIP"/>
</dbReference>
<evidence type="ECO:0008006" key="11">
    <source>
        <dbReference type="Google" id="ProtNLM"/>
    </source>
</evidence>
<evidence type="ECO:0000256" key="3">
    <source>
        <dbReference type="ARBA" id="ARBA00022692"/>
    </source>
</evidence>
<dbReference type="SUPFAM" id="SSF81338">
    <property type="entry name" value="Aquaporin-like"/>
    <property type="match status" value="1"/>
</dbReference>
<reference evidence="9" key="1">
    <citation type="submission" date="2016-08" db="EMBL/GenBank/DDBJ databases">
        <title>Sequencing, Assembly and Comparative Genomics of S. aureofaciens ATCC 10762.</title>
        <authorList>
            <person name="Gradnigo J.S."/>
            <person name="Johnson N."/>
            <person name="Somerville G.A."/>
        </authorList>
    </citation>
    <scope>NUCLEOTIDE SEQUENCE [LARGE SCALE GENOMIC DNA]</scope>
    <source>
        <strain evidence="9">ATCC 10762</strain>
    </source>
</reference>
<keyword evidence="3 6" id="KW-0812">Transmembrane</keyword>
<feature type="transmembrane region" description="Helical" evidence="8">
    <location>
        <begin position="12"/>
        <end position="32"/>
    </location>
</feature>
<dbReference type="PANTHER" id="PTHR45724:SF13">
    <property type="entry name" value="AQUAPORIN NIP1-1-RELATED"/>
    <property type="match status" value="1"/>
</dbReference>
<feature type="compositionally biased region" description="Basic and acidic residues" evidence="7">
    <location>
        <begin position="244"/>
        <end position="253"/>
    </location>
</feature>
<comment type="caution">
    <text evidence="9">The sequence shown here is derived from an EMBL/GenBank/DDBJ whole genome shotgun (WGS) entry which is preliminary data.</text>
</comment>
<comment type="similarity">
    <text evidence="6">Belongs to the MIP/aquaporin (TC 1.A.8) family.</text>
</comment>
<dbReference type="OrthoDB" id="9807293at2"/>
<evidence type="ECO:0000256" key="6">
    <source>
        <dbReference type="RuleBase" id="RU000477"/>
    </source>
</evidence>
<accession>A0A1E7NFR0</accession>
<dbReference type="PANTHER" id="PTHR45724">
    <property type="entry name" value="AQUAPORIN NIP2-1"/>
    <property type="match status" value="1"/>
</dbReference>
<sequence>MTTSQRSGWRRLSAEGVGTFFLVLVAAGAGVVDGVTGGQVGRPAAVVAPGLMVLALIYTLGETSGAHLNPAVTMAFAARGHFPWRRVPAYVAAQLAGAIAAAGVLRALFGTAGQVGATRPGTGIDTGAVFALEVLLSLGLMTVILGTSSGARNIGHNAAIAIGGYIALAGLWAGPISGASMNPARSLAPVLVGGHGGPLWVYLLGPLVGAGLAVPLAWVLRGPPSAEATHAAQGTDEMGPPNEHPSEPDSRSG</sequence>
<comment type="subcellular location">
    <subcellularLocation>
        <location evidence="1">Membrane</location>
        <topology evidence="1">Multi-pass membrane protein</topology>
    </subcellularLocation>
</comment>
<gene>
    <name evidence="9" type="ORF">HS99_0002295</name>
</gene>
<feature type="region of interest" description="Disordered" evidence="7">
    <location>
        <begin position="227"/>
        <end position="253"/>
    </location>
</feature>
<evidence type="ECO:0000256" key="2">
    <source>
        <dbReference type="ARBA" id="ARBA00022448"/>
    </source>
</evidence>
<dbReference type="InterPro" id="IPR034294">
    <property type="entry name" value="Aquaporin_transptr"/>
</dbReference>
<dbReference type="RefSeq" id="WP_050367047.1">
    <property type="nucleotide sequence ID" value="NZ_JBIWMM010000003.1"/>
</dbReference>
<feature type="transmembrane region" description="Helical" evidence="8">
    <location>
        <begin position="199"/>
        <end position="220"/>
    </location>
</feature>
<dbReference type="EMBL" id="JPRF03000001">
    <property type="protein sequence ID" value="OEV39536.1"/>
    <property type="molecule type" value="Genomic_DNA"/>
</dbReference>
<evidence type="ECO:0000256" key="7">
    <source>
        <dbReference type="SAM" id="MobiDB-lite"/>
    </source>
</evidence>
<dbReference type="GO" id="GO:0016020">
    <property type="term" value="C:membrane"/>
    <property type="evidence" value="ECO:0007669"/>
    <property type="project" value="UniProtKB-SubCell"/>
</dbReference>
<proteinExistence type="inferred from homology"/>
<dbReference type="Proteomes" id="UP000037395">
    <property type="component" value="Unassembled WGS sequence"/>
</dbReference>
<evidence type="ECO:0000256" key="8">
    <source>
        <dbReference type="SAM" id="Phobius"/>
    </source>
</evidence>
<organism evidence="9 10">
    <name type="scientific">Kitasatospora aureofaciens</name>
    <name type="common">Streptomyces aureofaciens</name>
    <dbReference type="NCBI Taxonomy" id="1894"/>
    <lineage>
        <taxon>Bacteria</taxon>
        <taxon>Bacillati</taxon>
        <taxon>Actinomycetota</taxon>
        <taxon>Actinomycetes</taxon>
        <taxon>Kitasatosporales</taxon>
        <taxon>Streptomycetaceae</taxon>
        <taxon>Kitasatospora</taxon>
    </lineage>
</organism>
<feature type="transmembrane region" description="Helical" evidence="8">
    <location>
        <begin position="44"/>
        <end position="61"/>
    </location>
</feature>
<dbReference type="InterPro" id="IPR023271">
    <property type="entry name" value="Aquaporin-like"/>
</dbReference>
<dbReference type="PROSITE" id="PS00221">
    <property type="entry name" value="MIP"/>
    <property type="match status" value="1"/>
</dbReference>
<evidence type="ECO:0000256" key="4">
    <source>
        <dbReference type="ARBA" id="ARBA00022989"/>
    </source>
</evidence>
<evidence type="ECO:0000256" key="1">
    <source>
        <dbReference type="ARBA" id="ARBA00004141"/>
    </source>
</evidence>
<feature type="transmembrane region" description="Helical" evidence="8">
    <location>
        <begin position="158"/>
        <end position="179"/>
    </location>
</feature>
<dbReference type="PRINTS" id="PR00783">
    <property type="entry name" value="MINTRINSICP"/>
</dbReference>
<name>A0A1E7NFR0_KITAU</name>
<keyword evidence="10" id="KW-1185">Reference proteome</keyword>
<keyword evidence="5 8" id="KW-0472">Membrane</keyword>
<dbReference type="Gene3D" id="1.20.1080.10">
    <property type="entry name" value="Glycerol uptake facilitator protein"/>
    <property type="match status" value="1"/>
</dbReference>
<feature type="transmembrane region" description="Helical" evidence="8">
    <location>
        <begin position="89"/>
        <end position="109"/>
    </location>
</feature>
<evidence type="ECO:0000256" key="5">
    <source>
        <dbReference type="ARBA" id="ARBA00023136"/>
    </source>
</evidence>
<evidence type="ECO:0000313" key="10">
    <source>
        <dbReference type="Proteomes" id="UP000037395"/>
    </source>
</evidence>